<dbReference type="HOGENOM" id="CLU_2182549_0_0_11"/>
<keyword evidence="3" id="KW-1185">Reference proteome</keyword>
<feature type="compositionally biased region" description="Basic and acidic residues" evidence="1">
    <location>
        <begin position="1"/>
        <end position="10"/>
    </location>
</feature>
<proteinExistence type="predicted"/>
<feature type="region of interest" description="Disordered" evidence="1">
    <location>
        <begin position="1"/>
        <end position="24"/>
    </location>
</feature>
<name>V6KKU4_STRRC</name>
<comment type="caution">
    <text evidence="2">The sequence shown here is derived from an EMBL/GenBank/DDBJ whole genome shotgun (WGS) entry which is preliminary data.</text>
</comment>
<dbReference type="AlphaFoldDB" id="V6KKU4"/>
<organism evidence="2 3">
    <name type="scientific">Streptomyces roseochromogenus subsp. oscitans DS 12.976</name>
    <dbReference type="NCBI Taxonomy" id="1352936"/>
    <lineage>
        <taxon>Bacteria</taxon>
        <taxon>Bacillati</taxon>
        <taxon>Actinomycetota</taxon>
        <taxon>Actinomycetes</taxon>
        <taxon>Kitasatosporales</taxon>
        <taxon>Streptomycetaceae</taxon>
        <taxon>Streptomyces</taxon>
    </lineage>
</organism>
<evidence type="ECO:0000313" key="3">
    <source>
        <dbReference type="Proteomes" id="UP000017984"/>
    </source>
</evidence>
<gene>
    <name evidence="2" type="ORF">M878_19970</name>
</gene>
<dbReference type="Proteomes" id="UP000017984">
    <property type="component" value="Chromosome"/>
</dbReference>
<evidence type="ECO:0000313" key="2">
    <source>
        <dbReference type="EMBL" id="EST29609.1"/>
    </source>
</evidence>
<sequence length="109" mass="11958">MALESHRSPETDPASLDSRCPQDRGSVTVSWRRSLGRESVRVSWWRLPETGAVRVSCWRLSETGAVRVSWWCSGVRGFVFAGEWRGLEEGVGGWPMGGVLSDGPAVGLL</sequence>
<reference evidence="2 3" key="1">
    <citation type="journal article" date="2014" name="Genome Announc.">
        <title>Draft Genome Sequence of Streptomyces roseochromogenes subsp. oscitans DS 12.976, Producer of the Aminocoumarin Antibiotic Clorobiocin.</title>
        <authorList>
            <person name="Ruckert C."/>
            <person name="Kalinowski J."/>
            <person name="Heide L."/>
            <person name="Apel A.K."/>
        </authorList>
    </citation>
    <scope>NUCLEOTIDE SEQUENCE [LARGE SCALE GENOMIC DNA]</scope>
    <source>
        <strain evidence="2 3">DS 12.976</strain>
    </source>
</reference>
<dbReference type="EMBL" id="AWQX01000174">
    <property type="protein sequence ID" value="EST29609.1"/>
    <property type="molecule type" value="Genomic_DNA"/>
</dbReference>
<protein>
    <submittedName>
        <fullName evidence="2">Uncharacterized protein</fullName>
    </submittedName>
</protein>
<accession>V6KKU4</accession>
<evidence type="ECO:0000256" key="1">
    <source>
        <dbReference type="SAM" id="MobiDB-lite"/>
    </source>
</evidence>